<evidence type="ECO:0000256" key="1">
    <source>
        <dbReference type="ARBA" id="ARBA00022729"/>
    </source>
</evidence>
<keyword evidence="3" id="KW-0325">Glycoprotein</keyword>
<protein>
    <submittedName>
        <fullName evidence="6">Peptidylglycine alpha-hydroxylating monooxygenase</fullName>
    </submittedName>
</protein>
<evidence type="ECO:0000256" key="3">
    <source>
        <dbReference type="ARBA" id="ARBA00023180"/>
    </source>
</evidence>
<feature type="non-terminal residue" evidence="6">
    <location>
        <position position="1"/>
    </location>
</feature>
<dbReference type="GO" id="GO:0005576">
    <property type="term" value="C:extracellular region"/>
    <property type="evidence" value="ECO:0007669"/>
    <property type="project" value="TreeGrafter"/>
</dbReference>
<gene>
    <name evidence="6" type="primary">Phm_3</name>
    <name evidence="6" type="ORF">AVEN_154392_1</name>
</gene>
<dbReference type="GO" id="GO:0005507">
    <property type="term" value="F:copper ion binding"/>
    <property type="evidence" value="ECO:0007669"/>
    <property type="project" value="InterPro"/>
</dbReference>
<dbReference type="OrthoDB" id="10044505at2759"/>
<dbReference type="PANTHER" id="PTHR10680:SF14">
    <property type="entry name" value="PEPTIDYL-GLYCINE ALPHA-AMIDATING MONOOXYGENASE"/>
    <property type="match status" value="1"/>
</dbReference>
<dbReference type="Proteomes" id="UP000499080">
    <property type="component" value="Unassembled WGS sequence"/>
</dbReference>
<dbReference type="Pfam" id="PF01082">
    <property type="entry name" value="Cu2_monooxygen"/>
    <property type="match status" value="1"/>
</dbReference>
<evidence type="ECO:0000313" key="7">
    <source>
        <dbReference type="Proteomes" id="UP000499080"/>
    </source>
</evidence>
<keyword evidence="1" id="KW-0732">Signal</keyword>
<dbReference type="InterPro" id="IPR000323">
    <property type="entry name" value="Cu2_ascorb_mOase_N"/>
</dbReference>
<evidence type="ECO:0000256" key="2">
    <source>
        <dbReference type="ARBA" id="ARBA00023157"/>
    </source>
</evidence>
<dbReference type="AlphaFoldDB" id="A0A4Y2LAD3"/>
<keyword evidence="2" id="KW-1015">Disulfide bond</keyword>
<accession>A0A4Y2LAD3</accession>
<dbReference type="SUPFAM" id="SSF49742">
    <property type="entry name" value="PHM/PNGase F"/>
    <property type="match status" value="2"/>
</dbReference>
<evidence type="ECO:0000313" key="6">
    <source>
        <dbReference type="EMBL" id="GBN11635.1"/>
    </source>
</evidence>
<keyword evidence="6" id="KW-0503">Monooxygenase</keyword>
<dbReference type="GO" id="GO:0016715">
    <property type="term" value="F:oxidoreductase activity, acting on paired donors, with incorporation or reduction of molecular oxygen, reduced ascorbate as one donor, and incorporation of one atom of oxygen"/>
    <property type="evidence" value="ECO:0007669"/>
    <property type="project" value="InterPro"/>
</dbReference>
<dbReference type="InterPro" id="IPR008977">
    <property type="entry name" value="PHM/PNGase_F_dom_sf"/>
</dbReference>
<dbReference type="InterPro" id="IPR024548">
    <property type="entry name" value="Cu2_monoox_C"/>
</dbReference>
<keyword evidence="6" id="KW-0560">Oxidoreductase</keyword>
<dbReference type="EMBL" id="BGPR01005598">
    <property type="protein sequence ID" value="GBN11635.1"/>
    <property type="molecule type" value="Genomic_DNA"/>
</dbReference>
<evidence type="ECO:0000259" key="4">
    <source>
        <dbReference type="Pfam" id="PF01082"/>
    </source>
</evidence>
<dbReference type="PANTHER" id="PTHR10680">
    <property type="entry name" value="PEPTIDYL-GLYCINE ALPHA-AMIDATING MONOOXYGENASE"/>
    <property type="match status" value="1"/>
</dbReference>
<dbReference type="InterPro" id="IPR036939">
    <property type="entry name" value="Cu2_ascorb_mOase_N_sf"/>
</dbReference>
<keyword evidence="7" id="KW-1185">Reference proteome</keyword>
<sequence length="311" mass="34129">QDINLCTAFQTPSNDYEYIVEFTPNVSIHSKNHMLLYGCEVPGKLEEGDPRTVWDCGSTDGPKSDLFPSAPVCSSGMRILYSWSKDAPALQLPAGVGFKIGKGTGVNYVVLKVYYADVSKILGGGSDDSGITITVLPSTTNKITKKAGLYLLSTGGVIRSGTGEHFECACTIDEPVHMHPFAFRPHSHALGKAVSAYKIDKDGNWILIGKGTPRKPMKFYPVKNTSLVINDGDIVASRCTMFNFRDRDTYIGPTDHDEMCMFYMMYYVDGNQPLDQTGGCSSSGPPTYYWSKDPKLSVPAYIDKESSDPEY</sequence>
<dbReference type="Gene3D" id="2.60.120.310">
    <property type="entry name" value="Copper type II, ascorbate-dependent monooxygenase, N-terminal domain"/>
    <property type="match status" value="1"/>
</dbReference>
<feature type="domain" description="Copper type II ascorbate-dependent monooxygenase C-terminal" evidence="5">
    <location>
        <begin position="146"/>
        <end position="292"/>
    </location>
</feature>
<evidence type="ECO:0000259" key="5">
    <source>
        <dbReference type="Pfam" id="PF03712"/>
    </source>
</evidence>
<comment type="caution">
    <text evidence="6">The sequence shown here is derived from an EMBL/GenBank/DDBJ whole genome shotgun (WGS) entry which is preliminary data.</text>
</comment>
<dbReference type="InterPro" id="IPR014784">
    <property type="entry name" value="Cu2_ascorb_mOase-like_C"/>
</dbReference>
<name>A0A4Y2LAD3_ARAVE</name>
<dbReference type="Gene3D" id="2.60.120.230">
    <property type="match status" value="1"/>
</dbReference>
<reference evidence="6 7" key="1">
    <citation type="journal article" date="2019" name="Sci. Rep.">
        <title>Orb-weaving spider Araneus ventricosus genome elucidates the spidroin gene catalogue.</title>
        <authorList>
            <person name="Kono N."/>
            <person name="Nakamura H."/>
            <person name="Ohtoshi R."/>
            <person name="Moran D.A.P."/>
            <person name="Shinohara A."/>
            <person name="Yoshida Y."/>
            <person name="Fujiwara M."/>
            <person name="Mori M."/>
            <person name="Tomita M."/>
            <person name="Arakawa K."/>
        </authorList>
    </citation>
    <scope>NUCLEOTIDE SEQUENCE [LARGE SCALE GENOMIC DNA]</scope>
</reference>
<proteinExistence type="predicted"/>
<organism evidence="6 7">
    <name type="scientific">Araneus ventricosus</name>
    <name type="common">Orbweaver spider</name>
    <name type="synonym">Epeira ventricosa</name>
    <dbReference type="NCBI Taxonomy" id="182803"/>
    <lineage>
        <taxon>Eukaryota</taxon>
        <taxon>Metazoa</taxon>
        <taxon>Ecdysozoa</taxon>
        <taxon>Arthropoda</taxon>
        <taxon>Chelicerata</taxon>
        <taxon>Arachnida</taxon>
        <taxon>Araneae</taxon>
        <taxon>Araneomorphae</taxon>
        <taxon>Entelegynae</taxon>
        <taxon>Araneoidea</taxon>
        <taxon>Araneidae</taxon>
        <taxon>Araneus</taxon>
    </lineage>
</organism>
<dbReference type="Pfam" id="PF03712">
    <property type="entry name" value="Cu2_monoox_C"/>
    <property type="match status" value="1"/>
</dbReference>
<feature type="domain" description="Copper type II ascorbate-dependent monooxygenase N-terminal" evidence="4">
    <location>
        <begin position="4"/>
        <end position="119"/>
    </location>
</feature>